<dbReference type="RefSeq" id="WP_062252377.1">
    <property type="nucleotide sequence ID" value="NZ_CP014229.1"/>
</dbReference>
<keyword evidence="2" id="KW-1185">Reference proteome</keyword>
<proteinExistence type="predicted"/>
<gene>
    <name evidence="1" type="ORF">AXF13_07915</name>
</gene>
<evidence type="ECO:0000313" key="2">
    <source>
        <dbReference type="Proteomes" id="UP000069241"/>
    </source>
</evidence>
<organism evidence="1 2">
    <name type="scientific">Desulfovibrio fairfieldensis</name>
    <dbReference type="NCBI Taxonomy" id="44742"/>
    <lineage>
        <taxon>Bacteria</taxon>
        <taxon>Pseudomonadati</taxon>
        <taxon>Thermodesulfobacteriota</taxon>
        <taxon>Desulfovibrionia</taxon>
        <taxon>Desulfovibrionales</taxon>
        <taxon>Desulfovibrionaceae</taxon>
        <taxon>Desulfovibrio</taxon>
    </lineage>
</organism>
<evidence type="ECO:0000313" key="1">
    <source>
        <dbReference type="EMBL" id="AMD90049.1"/>
    </source>
</evidence>
<dbReference type="EMBL" id="CP014229">
    <property type="protein sequence ID" value="AMD90049.1"/>
    <property type="molecule type" value="Genomic_DNA"/>
</dbReference>
<protein>
    <submittedName>
        <fullName evidence="1">Uncharacterized protein</fullName>
    </submittedName>
</protein>
<name>A0A120KN54_9BACT</name>
<sequence length="78" mass="8899">MEHVATSMEVARIACRKHSHVLREIDRLRVILPDLADHLLLIEGEKRAFALTYQALAMLDVGYGKSALLWKWSRLLSA</sequence>
<reference evidence="2" key="1">
    <citation type="submission" date="2016-02" db="EMBL/GenBank/DDBJ databases">
        <authorList>
            <person name="Holder M.E."/>
            <person name="Ajami N.J."/>
            <person name="Petrosino J.F."/>
        </authorList>
    </citation>
    <scope>NUCLEOTIDE SEQUENCE [LARGE SCALE GENOMIC DNA]</scope>
    <source>
        <strain evidence="2">CCUG 45958</strain>
    </source>
</reference>
<dbReference type="KEGG" id="dfi:AXF13_07915"/>
<dbReference type="AlphaFoldDB" id="A0A120KN54"/>
<dbReference type="Proteomes" id="UP000069241">
    <property type="component" value="Chromosome"/>
</dbReference>
<accession>A0A120KN54</accession>